<dbReference type="GO" id="GO:0016538">
    <property type="term" value="F:cyclin-dependent protein serine/threonine kinase regulator activity"/>
    <property type="evidence" value="ECO:0007669"/>
    <property type="project" value="InterPro"/>
</dbReference>
<organism evidence="7 8">
    <name type="scientific">Collichthys lucidus</name>
    <name type="common">Big head croaker</name>
    <name type="synonym">Sciaena lucida</name>
    <dbReference type="NCBI Taxonomy" id="240159"/>
    <lineage>
        <taxon>Eukaryota</taxon>
        <taxon>Metazoa</taxon>
        <taxon>Chordata</taxon>
        <taxon>Craniata</taxon>
        <taxon>Vertebrata</taxon>
        <taxon>Euteleostomi</taxon>
        <taxon>Actinopterygii</taxon>
        <taxon>Neopterygii</taxon>
        <taxon>Teleostei</taxon>
        <taxon>Neoteleostei</taxon>
        <taxon>Acanthomorphata</taxon>
        <taxon>Eupercaria</taxon>
        <taxon>Sciaenidae</taxon>
        <taxon>Collichthys</taxon>
    </lineage>
</organism>
<evidence type="ECO:0000256" key="6">
    <source>
        <dbReference type="RuleBase" id="RU311113"/>
    </source>
</evidence>
<keyword evidence="8" id="KW-1185">Reference proteome</keyword>
<keyword evidence="5 6" id="KW-0131">Cell cycle</keyword>
<evidence type="ECO:0000256" key="1">
    <source>
        <dbReference type="ARBA" id="ARBA00002449"/>
    </source>
</evidence>
<evidence type="ECO:0000313" key="8">
    <source>
        <dbReference type="Proteomes" id="UP000298787"/>
    </source>
</evidence>
<dbReference type="InterPro" id="IPR000789">
    <property type="entry name" value="Cyclin-dep_kinase_reg-sub"/>
</dbReference>
<evidence type="ECO:0000256" key="4">
    <source>
        <dbReference type="ARBA" id="ARBA00022618"/>
    </source>
</evidence>
<evidence type="ECO:0000256" key="3">
    <source>
        <dbReference type="ARBA" id="ARBA00011253"/>
    </source>
</evidence>
<accession>A0A4U5UIH5</accession>
<dbReference type="PROSITE" id="PS00944">
    <property type="entry name" value="CKS_1"/>
    <property type="match status" value="1"/>
</dbReference>
<dbReference type="SUPFAM" id="SSF55637">
    <property type="entry name" value="Cell cycle regulatory proteins"/>
    <property type="match status" value="1"/>
</dbReference>
<comment type="similarity">
    <text evidence="2 6">Belongs to the CKS family.</text>
</comment>
<reference evidence="7 8" key="1">
    <citation type="submission" date="2019-01" db="EMBL/GenBank/DDBJ databases">
        <title>Genome Assembly of Collichthys lucidus.</title>
        <authorList>
            <person name="Cai M."/>
            <person name="Xiao S."/>
        </authorList>
    </citation>
    <scope>NUCLEOTIDE SEQUENCE [LARGE SCALE GENOMIC DNA]</scope>
    <source>
        <strain evidence="7">JT15FE1705JMU</strain>
        <tissue evidence="7">Muscle</tissue>
    </source>
</reference>
<dbReference type="InterPro" id="IPR036858">
    <property type="entry name" value="Cyclin-dep_kinase_reg-sub_sf"/>
</dbReference>
<evidence type="ECO:0000256" key="2">
    <source>
        <dbReference type="ARBA" id="ARBA00007782"/>
    </source>
</evidence>
<dbReference type="AlphaFoldDB" id="A0A4U5UIH5"/>
<proteinExistence type="inferred from homology"/>
<gene>
    <name evidence="7" type="ORF">D9C73_008630</name>
</gene>
<dbReference type="PRINTS" id="PR00296">
    <property type="entry name" value="CYCLINKINASE"/>
</dbReference>
<dbReference type="GO" id="GO:0051301">
    <property type="term" value="P:cell division"/>
    <property type="evidence" value="ECO:0007669"/>
    <property type="project" value="UniProtKB-UniRule"/>
</dbReference>
<comment type="subunit">
    <text evidence="3">Forms a homohexamer that can probably bind six kinase subunits.</text>
</comment>
<dbReference type="EMBL" id="CM014085">
    <property type="protein sequence ID" value="TKS74547.1"/>
    <property type="molecule type" value="Genomic_DNA"/>
</dbReference>
<dbReference type="Pfam" id="PF01111">
    <property type="entry name" value="CKS"/>
    <property type="match status" value="1"/>
</dbReference>
<dbReference type="Gene3D" id="3.30.170.10">
    <property type="entry name" value="Cyclin-dependent kinase, regulatory subunit"/>
    <property type="match status" value="1"/>
</dbReference>
<comment type="function">
    <text evidence="1 6">Binds to the catalytic subunit of the cyclin dependent kinases and is essential for their biological function.</text>
</comment>
<keyword evidence="4 6" id="KW-0132">Cell division</keyword>
<protein>
    <recommendedName>
        <fullName evidence="6">Cyclin-dependent kinases regulatory subunit</fullName>
    </recommendedName>
</protein>
<dbReference type="FunFam" id="3.30.170.10:FF:000001">
    <property type="entry name" value="Cyclin-dependent kinases regulatory subunit"/>
    <property type="match status" value="1"/>
</dbReference>
<dbReference type="PANTHER" id="PTHR23415">
    <property type="entry name" value="CYCLIN-DEPENDENT KINASES REGULATORY SUBUNIT/60S RIBOSOME SUBUNIT BIOGENESIS PROTEIN NIP7"/>
    <property type="match status" value="1"/>
</dbReference>
<sequence length="96" mass="11330">MHRRSQRTGGSRDAVSTNQESAALNCEHLLKTCRRKQIYYSDKYNDEEFEYRHVVLPKQLSKLVPTSHLMTEEEWRGLGVQQSQGWIHYMIHKPGQ</sequence>
<evidence type="ECO:0000313" key="7">
    <source>
        <dbReference type="EMBL" id="TKS74547.1"/>
    </source>
</evidence>
<dbReference type="SMART" id="SM01084">
    <property type="entry name" value="CKS"/>
    <property type="match status" value="1"/>
</dbReference>
<dbReference type="Proteomes" id="UP000298787">
    <property type="component" value="Chromosome 8"/>
</dbReference>
<evidence type="ECO:0000256" key="5">
    <source>
        <dbReference type="ARBA" id="ARBA00023306"/>
    </source>
</evidence>
<dbReference type="STRING" id="240159.A0A4U5UIH5"/>
<name>A0A4U5UIH5_COLLU</name>